<dbReference type="Proteomes" id="UP000294017">
    <property type="component" value="Unassembled WGS sequence"/>
</dbReference>
<evidence type="ECO:0000256" key="1">
    <source>
        <dbReference type="SAM" id="Phobius"/>
    </source>
</evidence>
<dbReference type="EMBL" id="RQTF01000820">
    <property type="protein sequence ID" value="RZH99755.1"/>
    <property type="molecule type" value="Genomic_DNA"/>
</dbReference>
<protein>
    <submittedName>
        <fullName evidence="2">Undecaprenyl-phosphate glucose phosphotransferase</fullName>
    </submittedName>
</protein>
<evidence type="ECO:0000313" key="3">
    <source>
        <dbReference type="Proteomes" id="UP000294017"/>
    </source>
</evidence>
<keyword evidence="1" id="KW-0472">Membrane</keyword>
<gene>
    <name evidence="2" type="ORF">EIH03_17720</name>
</gene>
<keyword evidence="1" id="KW-0812">Transmembrane</keyword>
<reference evidence="2 3" key="1">
    <citation type="submission" date="2018-11" db="EMBL/GenBank/DDBJ databases">
        <title>Genomic profiling of Staphylococcus species from a Poultry farm system in KwaZulu-Natal, South Africa.</title>
        <authorList>
            <person name="Amoako D.G."/>
            <person name="Somboro A.M."/>
            <person name="Abia A.L.K."/>
            <person name="Bester L.A."/>
            <person name="Essack S.Y."/>
        </authorList>
    </citation>
    <scope>NUCLEOTIDE SEQUENCE [LARGE SCALE GENOMIC DNA]</scope>
    <source>
        <strain evidence="2 3">SA12</strain>
    </source>
</reference>
<organism evidence="2 3">
    <name type="scientific">Staphylococcus aureus</name>
    <dbReference type="NCBI Taxonomy" id="1280"/>
    <lineage>
        <taxon>Bacteria</taxon>
        <taxon>Bacillati</taxon>
        <taxon>Bacillota</taxon>
        <taxon>Bacilli</taxon>
        <taxon>Bacillales</taxon>
        <taxon>Staphylococcaceae</taxon>
        <taxon>Staphylococcus</taxon>
    </lineage>
</organism>
<sequence length="49" mass="5346">MRVQSVGTLEYAHPSFVDYFLASIRLIHGLTSILPGLLLLAFMELPASG</sequence>
<evidence type="ECO:0000313" key="2">
    <source>
        <dbReference type="EMBL" id="RZH99755.1"/>
    </source>
</evidence>
<proteinExistence type="predicted"/>
<name>A0AB37XLJ8_STAAU</name>
<dbReference type="AlphaFoldDB" id="A0AB37XLJ8"/>
<accession>A0AB37XLJ8</accession>
<comment type="caution">
    <text evidence="2">The sequence shown here is derived from an EMBL/GenBank/DDBJ whole genome shotgun (WGS) entry which is preliminary data.</text>
</comment>
<feature type="transmembrane region" description="Helical" evidence="1">
    <location>
        <begin position="20"/>
        <end position="43"/>
    </location>
</feature>
<keyword evidence="1" id="KW-1133">Transmembrane helix</keyword>
<feature type="non-terminal residue" evidence="2">
    <location>
        <position position="49"/>
    </location>
</feature>